<organism evidence="2 3">
    <name type="scientific">Desulfuromonas thiophila</name>
    <dbReference type="NCBI Taxonomy" id="57664"/>
    <lineage>
        <taxon>Bacteria</taxon>
        <taxon>Pseudomonadati</taxon>
        <taxon>Thermodesulfobacteriota</taxon>
        <taxon>Desulfuromonadia</taxon>
        <taxon>Desulfuromonadales</taxon>
        <taxon>Desulfuromonadaceae</taxon>
        <taxon>Desulfuromonas</taxon>
    </lineage>
</organism>
<protein>
    <submittedName>
        <fullName evidence="2">HD-like signal output (HDOD) domain, no enzymatic activity</fullName>
    </submittedName>
</protein>
<dbReference type="PROSITE" id="PS51833">
    <property type="entry name" value="HDOD"/>
    <property type="match status" value="1"/>
</dbReference>
<proteinExistence type="predicted"/>
<dbReference type="PANTHER" id="PTHR33525:SF3">
    <property type="entry name" value="RIBONUCLEASE Y"/>
    <property type="match status" value="1"/>
</dbReference>
<accession>A0A1G6X6Y4</accession>
<reference evidence="3" key="1">
    <citation type="submission" date="2016-10" db="EMBL/GenBank/DDBJ databases">
        <authorList>
            <person name="Varghese N."/>
            <person name="Submissions S."/>
        </authorList>
    </citation>
    <scope>NUCLEOTIDE SEQUENCE [LARGE SCALE GENOMIC DNA]</scope>
    <source>
        <strain evidence="3">DSM 8987</strain>
    </source>
</reference>
<feature type="domain" description="HDOD" evidence="1">
    <location>
        <begin position="22"/>
        <end position="214"/>
    </location>
</feature>
<sequence>MKPVDDYLPFRTATVLDSLAKLPAMPVAAASVIRLLNRGEGDAAGLAAAVACDPVLAARVLQVANSSFYGLARRIRTIQDAVVVLGQKALRNMVLAMAIKGMHSHFGAVEKKLWEEAIGHACAARLVARRCGVCDAEEAFLAGLVCSIGELVCNNQAPDKYLQVLDQQQQQRLSRDALAPAQFDFSFSQIGASVLYHWKLAPEIVLATLFSCQPDLPADLEPTATALAHTVFFARCLCCHLALGNYHSPCQELQQALQRSQLPLPADELQDFVASLAEQLRESTGALANA</sequence>
<dbReference type="InterPro" id="IPR013976">
    <property type="entry name" value="HDOD"/>
</dbReference>
<dbReference type="EMBL" id="FNAQ01000001">
    <property type="protein sequence ID" value="SDD73834.1"/>
    <property type="molecule type" value="Genomic_DNA"/>
</dbReference>
<keyword evidence="3" id="KW-1185">Reference proteome</keyword>
<dbReference type="OrthoDB" id="5412587at2"/>
<dbReference type="Pfam" id="PF08668">
    <property type="entry name" value="HDOD"/>
    <property type="match status" value="1"/>
</dbReference>
<dbReference type="Gene3D" id="1.10.3210.10">
    <property type="entry name" value="Hypothetical protein af1432"/>
    <property type="match status" value="1"/>
</dbReference>
<dbReference type="AlphaFoldDB" id="A0A1G6X6Y4"/>
<evidence type="ECO:0000313" key="2">
    <source>
        <dbReference type="EMBL" id="SDD73834.1"/>
    </source>
</evidence>
<dbReference type="Proteomes" id="UP000243205">
    <property type="component" value="Unassembled WGS sequence"/>
</dbReference>
<dbReference type="InterPro" id="IPR052340">
    <property type="entry name" value="RNase_Y/CdgJ"/>
</dbReference>
<evidence type="ECO:0000259" key="1">
    <source>
        <dbReference type="PROSITE" id="PS51833"/>
    </source>
</evidence>
<dbReference type="SUPFAM" id="SSF109604">
    <property type="entry name" value="HD-domain/PDEase-like"/>
    <property type="match status" value="1"/>
</dbReference>
<dbReference type="STRING" id="57664.SAMN05661003_101157"/>
<dbReference type="PANTHER" id="PTHR33525">
    <property type="match status" value="1"/>
</dbReference>
<name>A0A1G6X6Y4_9BACT</name>
<gene>
    <name evidence="2" type="ORF">SAMN05661003_101157</name>
</gene>
<evidence type="ECO:0000313" key="3">
    <source>
        <dbReference type="Proteomes" id="UP000243205"/>
    </source>
</evidence>
<dbReference type="RefSeq" id="WP_092075309.1">
    <property type="nucleotide sequence ID" value="NZ_FNAQ01000001.1"/>
</dbReference>